<organism evidence="2 3">
    <name type="scientific">Stephania cephalantha</name>
    <dbReference type="NCBI Taxonomy" id="152367"/>
    <lineage>
        <taxon>Eukaryota</taxon>
        <taxon>Viridiplantae</taxon>
        <taxon>Streptophyta</taxon>
        <taxon>Embryophyta</taxon>
        <taxon>Tracheophyta</taxon>
        <taxon>Spermatophyta</taxon>
        <taxon>Magnoliopsida</taxon>
        <taxon>Ranunculales</taxon>
        <taxon>Menispermaceae</taxon>
        <taxon>Menispermoideae</taxon>
        <taxon>Cissampelideae</taxon>
        <taxon>Stephania</taxon>
    </lineage>
</organism>
<proteinExistence type="predicted"/>
<evidence type="ECO:0000256" key="1">
    <source>
        <dbReference type="SAM" id="MobiDB-lite"/>
    </source>
</evidence>
<name>A0AAP0PKJ4_9MAGN</name>
<feature type="region of interest" description="Disordered" evidence="1">
    <location>
        <begin position="54"/>
        <end position="77"/>
    </location>
</feature>
<dbReference type="EMBL" id="JBBNAG010000003">
    <property type="protein sequence ID" value="KAK9148148.1"/>
    <property type="molecule type" value="Genomic_DNA"/>
</dbReference>
<keyword evidence="3" id="KW-1185">Reference proteome</keyword>
<dbReference type="Proteomes" id="UP001419268">
    <property type="component" value="Unassembled WGS sequence"/>
</dbReference>
<sequence>MSYLDPSHLDPSNDHCETSNTTLYGDKEHVEFIDENNVNNGDNVDIVDNEEDNVDIGDENKESNNEDDCNDSVDDSYGGIKTIDLPKGPKEGMFFETINKVKAPFKRYEKAKGFGVTPRSTLKKET</sequence>
<feature type="compositionally biased region" description="Basic and acidic residues" evidence="1">
    <location>
        <begin position="7"/>
        <end position="17"/>
    </location>
</feature>
<gene>
    <name evidence="2" type="ORF">Scep_006905</name>
</gene>
<reference evidence="2 3" key="1">
    <citation type="submission" date="2024-01" db="EMBL/GenBank/DDBJ databases">
        <title>Genome assemblies of Stephania.</title>
        <authorList>
            <person name="Yang L."/>
        </authorList>
    </citation>
    <scope>NUCLEOTIDE SEQUENCE [LARGE SCALE GENOMIC DNA]</scope>
    <source>
        <strain evidence="2">JXDWG</strain>
        <tissue evidence="2">Leaf</tissue>
    </source>
</reference>
<comment type="caution">
    <text evidence="2">The sequence shown here is derived from an EMBL/GenBank/DDBJ whole genome shotgun (WGS) entry which is preliminary data.</text>
</comment>
<accession>A0AAP0PKJ4</accession>
<feature type="region of interest" description="Disordered" evidence="1">
    <location>
        <begin position="1"/>
        <end position="21"/>
    </location>
</feature>
<dbReference type="AlphaFoldDB" id="A0AAP0PKJ4"/>
<evidence type="ECO:0000313" key="3">
    <source>
        <dbReference type="Proteomes" id="UP001419268"/>
    </source>
</evidence>
<evidence type="ECO:0000313" key="2">
    <source>
        <dbReference type="EMBL" id="KAK9148148.1"/>
    </source>
</evidence>
<protein>
    <submittedName>
        <fullName evidence="2">Uncharacterized protein</fullName>
    </submittedName>
</protein>
<feature type="compositionally biased region" description="Acidic residues" evidence="1">
    <location>
        <begin position="65"/>
        <end position="74"/>
    </location>
</feature>